<keyword evidence="4 6" id="KW-1133">Transmembrane helix</keyword>
<dbReference type="Pfam" id="PF01384">
    <property type="entry name" value="PHO4"/>
    <property type="match status" value="1"/>
</dbReference>
<dbReference type="GO" id="GO:0016020">
    <property type="term" value="C:membrane"/>
    <property type="evidence" value="ECO:0007669"/>
    <property type="project" value="UniProtKB-SubCell"/>
</dbReference>
<name>A0A1X6YV80_9RHOB</name>
<accession>A0A1X6YV80</accession>
<keyword evidence="8" id="KW-1185">Reference proteome</keyword>
<keyword evidence="6" id="KW-0592">Phosphate transport</keyword>
<evidence type="ECO:0000313" key="7">
    <source>
        <dbReference type="EMBL" id="SLN31587.1"/>
    </source>
</evidence>
<dbReference type="GO" id="GO:0005315">
    <property type="term" value="F:phosphate transmembrane transporter activity"/>
    <property type="evidence" value="ECO:0007669"/>
    <property type="project" value="InterPro"/>
</dbReference>
<feature type="transmembrane region" description="Helical" evidence="6">
    <location>
        <begin position="139"/>
        <end position="159"/>
    </location>
</feature>
<feature type="transmembrane region" description="Helical" evidence="6">
    <location>
        <begin position="196"/>
        <end position="215"/>
    </location>
</feature>
<sequence>MPDTPDSNQWKTLDKDLRRISQIEYATSYVARPLIAPGIALVFMVIAGLGAALFFGTYPNNTVVVVAAVFGAYMALNIGANDVANNMGPAVGANALTMSGAIVIAAICESAGALLAGGDVVSTISKGIIDPAGVSEAQIFTWAMMAALISAALWVNLATRIGAPVSTTHSVVGGVMGAGIAAAGLTAVNWPTMGAIAASWVISPVLGGAIAAAFLAFIKSRIIYREDKIASAQRWVPVLVGIMAGTFATYLGLKGLSRVVSVNLGAALLIGLGVGVVSYGFARPMIRRQSAGMENRNRSLKSLFALPLVLSAALLSFAHGANDVANAVGPLAAIVHANEFGVVSGQVAIPMWVMVIGAFGISFGLFLFGPKLIRMVGSQITKLNPMRAYCVALSAAITVIVASWLGLPVSSTHIAVGGVFGVGFFREWYMEKRLRNNSGNGGTAKRIPLEERRRRKLVRRSHFMTIVAAWVVTVPAAGAMSAVIFLFLKTVIR</sequence>
<dbReference type="GO" id="GO:0035435">
    <property type="term" value="P:phosphate ion transmembrane transport"/>
    <property type="evidence" value="ECO:0007669"/>
    <property type="project" value="TreeGrafter"/>
</dbReference>
<feature type="transmembrane region" description="Helical" evidence="6">
    <location>
        <begin position="34"/>
        <end position="55"/>
    </location>
</feature>
<dbReference type="OrthoDB" id="9779554at2"/>
<reference evidence="7 8" key="1">
    <citation type="submission" date="2017-03" db="EMBL/GenBank/DDBJ databases">
        <authorList>
            <person name="Afonso C.L."/>
            <person name="Miller P.J."/>
            <person name="Scott M.A."/>
            <person name="Spackman E."/>
            <person name="Goraichik I."/>
            <person name="Dimitrov K.M."/>
            <person name="Suarez D.L."/>
            <person name="Swayne D.E."/>
        </authorList>
    </citation>
    <scope>NUCLEOTIDE SEQUENCE [LARGE SCALE GENOMIC DNA]</scope>
    <source>
        <strain evidence="7 8">CECT 8110</strain>
    </source>
</reference>
<dbReference type="PANTHER" id="PTHR11101">
    <property type="entry name" value="PHOSPHATE TRANSPORTER"/>
    <property type="match status" value="1"/>
</dbReference>
<evidence type="ECO:0000256" key="2">
    <source>
        <dbReference type="ARBA" id="ARBA00022448"/>
    </source>
</evidence>
<feature type="transmembrane region" description="Helical" evidence="6">
    <location>
        <begin position="171"/>
        <end position="190"/>
    </location>
</feature>
<keyword evidence="2 6" id="KW-0813">Transport</keyword>
<dbReference type="PANTHER" id="PTHR11101:SF80">
    <property type="entry name" value="PHOSPHATE TRANSPORTER"/>
    <property type="match status" value="1"/>
</dbReference>
<keyword evidence="5 6" id="KW-0472">Membrane</keyword>
<gene>
    <name evidence="7" type="primary">cysP</name>
    <name evidence="7" type="ORF">ROH8110_01492</name>
</gene>
<keyword evidence="3 6" id="KW-0812">Transmembrane</keyword>
<dbReference type="Proteomes" id="UP000193207">
    <property type="component" value="Unassembled WGS sequence"/>
</dbReference>
<protein>
    <recommendedName>
        <fullName evidence="6">Phosphate transporter</fullName>
    </recommendedName>
</protein>
<feature type="transmembrane region" description="Helical" evidence="6">
    <location>
        <begin position="463"/>
        <end position="488"/>
    </location>
</feature>
<evidence type="ECO:0000313" key="8">
    <source>
        <dbReference type="Proteomes" id="UP000193207"/>
    </source>
</evidence>
<feature type="transmembrane region" description="Helical" evidence="6">
    <location>
        <begin position="349"/>
        <end position="368"/>
    </location>
</feature>
<dbReference type="AlphaFoldDB" id="A0A1X6YV80"/>
<evidence type="ECO:0000256" key="5">
    <source>
        <dbReference type="ARBA" id="ARBA00023136"/>
    </source>
</evidence>
<evidence type="ECO:0000256" key="1">
    <source>
        <dbReference type="ARBA" id="ARBA00004141"/>
    </source>
</evidence>
<evidence type="ECO:0000256" key="3">
    <source>
        <dbReference type="ARBA" id="ARBA00022692"/>
    </source>
</evidence>
<dbReference type="InterPro" id="IPR001204">
    <property type="entry name" value="Phos_transporter"/>
</dbReference>
<organism evidence="7 8">
    <name type="scientific">Roseovarius halotolerans</name>
    <dbReference type="NCBI Taxonomy" id="505353"/>
    <lineage>
        <taxon>Bacteria</taxon>
        <taxon>Pseudomonadati</taxon>
        <taxon>Pseudomonadota</taxon>
        <taxon>Alphaproteobacteria</taxon>
        <taxon>Rhodobacterales</taxon>
        <taxon>Roseobacteraceae</taxon>
        <taxon>Roseovarius</taxon>
    </lineage>
</organism>
<feature type="transmembrane region" description="Helical" evidence="6">
    <location>
        <begin position="388"/>
        <end position="407"/>
    </location>
</feature>
<dbReference type="RefSeq" id="WP_085817142.1">
    <property type="nucleotide sequence ID" value="NZ_FWFU01000002.1"/>
</dbReference>
<feature type="transmembrane region" description="Helical" evidence="6">
    <location>
        <begin position="303"/>
        <end position="321"/>
    </location>
</feature>
<feature type="transmembrane region" description="Helical" evidence="6">
    <location>
        <begin position="235"/>
        <end position="253"/>
    </location>
</feature>
<comment type="similarity">
    <text evidence="6">Belongs to the inorganic phosphate transporter (PiT) (TC 2.A.20) family.</text>
</comment>
<evidence type="ECO:0000256" key="4">
    <source>
        <dbReference type="ARBA" id="ARBA00022989"/>
    </source>
</evidence>
<feature type="transmembrane region" description="Helical" evidence="6">
    <location>
        <begin position="62"/>
        <end position="80"/>
    </location>
</feature>
<proteinExistence type="inferred from homology"/>
<comment type="subcellular location">
    <subcellularLocation>
        <location evidence="1 6">Membrane</location>
        <topology evidence="1 6">Multi-pass membrane protein</topology>
    </subcellularLocation>
</comment>
<evidence type="ECO:0000256" key="6">
    <source>
        <dbReference type="RuleBase" id="RU363058"/>
    </source>
</evidence>
<dbReference type="EMBL" id="FWFU01000002">
    <property type="protein sequence ID" value="SLN31587.1"/>
    <property type="molecule type" value="Genomic_DNA"/>
</dbReference>
<feature type="transmembrane region" description="Helical" evidence="6">
    <location>
        <begin position="259"/>
        <end position="282"/>
    </location>
</feature>